<sequence>MILDGKRNTILAEINQLTRDLNQADFSSYRYYLEARYTLFHLKRILTNSHNTAMHNTLLKVLERRWQRIQDTDCQYLTDFTSPANQACINIAKTLGPIIEKSYLTLLMPSLERIPVSAYISSSYRDDDILKLQELTLDDTNERLIIIPDVLNSAQKDGVLKHSSLFNGRAKKLSVSEQERLLSRHPFIEGFYNAQQAVVDFKINGPTVGAAVNRLIKGLHEGGVWELGNEENAASNANEAILEFSFYLKTLDSAACRKLFKATRTEFDLDLEEDIIVPFKDYWENLADPIEMSEELSDEIKSQYCVQSIAVFLEEILEQNPDLYNLAPSPEDILKSLDELEEELEVAQDEMTHCFDSVEKQSCYSQGQDDLVLLTSLLSQLRHDKSFPLSANDVRFLIETYQTACQEDDTTIKRLCSGTIKNHTYAKNFMKEAAEQFNSEEKAIFSNITKKQWFTFEQPSPSSIGFFPSNNKKRRFAEQSQFNNSLEINLS</sequence>
<proteinExistence type="predicted"/>
<dbReference type="Proteomes" id="UP000254968">
    <property type="component" value="Unassembled WGS sequence"/>
</dbReference>
<reference evidence="2 3" key="1">
    <citation type="submission" date="2018-06" db="EMBL/GenBank/DDBJ databases">
        <authorList>
            <consortium name="Pathogen Informatics"/>
            <person name="Doyle S."/>
        </authorList>
    </citation>
    <scope>NUCLEOTIDE SEQUENCE [LARGE SCALE GENOMIC DNA]</scope>
    <source>
        <strain evidence="2 3">NCTC13315</strain>
    </source>
</reference>
<dbReference type="AlphaFoldDB" id="A0A378HZW2"/>
<gene>
    <name evidence="2" type="ORF">NCTC13315_00522</name>
</gene>
<keyword evidence="1" id="KW-0175">Coiled coil</keyword>
<evidence type="ECO:0000313" key="3">
    <source>
        <dbReference type="Proteomes" id="UP000254968"/>
    </source>
</evidence>
<evidence type="ECO:0000313" key="2">
    <source>
        <dbReference type="EMBL" id="STX28000.1"/>
    </source>
</evidence>
<accession>A0A378HZW2</accession>
<name>A0A378HZW2_9GAMM</name>
<dbReference type="EMBL" id="UGNV01000001">
    <property type="protein sequence ID" value="STX28000.1"/>
    <property type="molecule type" value="Genomic_DNA"/>
</dbReference>
<keyword evidence="3" id="KW-1185">Reference proteome</keyword>
<dbReference type="RefSeq" id="WP_115301783.1">
    <property type="nucleotide sequence ID" value="NZ_CAAAHO010000006.1"/>
</dbReference>
<protein>
    <submittedName>
        <fullName evidence="2">Uncharacterized protein</fullName>
    </submittedName>
</protein>
<organism evidence="2 3">
    <name type="scientific">Legionella beliardensis</name>
    <dbReference type="NCBI Taxonomy" id="91822"/>
    <lineage>
        <taxon>Bacteria</taxon>
        <taxon>Pseudomonadati</taxon>
        <taxon>Pseudomonadota</taxon>
        <taxon>Gammaproteobacteria</taxon>
        <taxon>Legionellales</taxon>
        <taxon>Legionellaceae</taxon>
        <taxon>Legionella</taxon>
    </lineage>
</organism>
<evidence type="ECO:0000256" key="1">
    <source>
        <dbReference type="SAM" id="Coils"/>
    </source>
</evidence>
<feature type="coiled-coil region" evidence="1">
    <location>
        <begin position="330"/>
        <end position="357"/>
    </location>
</feature>